<feature type="domain" description="Polymerase/histidinol phosphatase N-terminal" evidence="1">
    <location>
        <begin position="3"/>
        <end position="68"/>
    </location>
</feature>
<evidence type="ECO:0000313" key="2">
    <source>
        <dbReference type="EMBL" id="HIZ24049.1"/>
    </source>
</evidence>
<dbReference type="InterPro" id="IPR004013">
    <property type="entry name" value="PHP_dom"/>
</dbReference>
<dbReference type="PANTHER" id="PTHR42924:SF3">
    <property type="entry name" value="POLYMERASE_HISTIDINOL PHOSPHATASE N-TERMINAL DOMAIN-CONTAINING PROTEIN"/>
    <property type="match status" value="1"/>
</dbReference>
<dbReference type="PANTHER" id="PTHR42924">
    <property type="entry name" value="EXONUCLEASE"/>
    <property type="match status" value="1"/>
</dbReference>
<gene>
    <name evidence="2" type="ORF">H9812_01025</name>
</gene>
<dbReference type="SMART" id="SM00481">
    <property type="entry name" value="POLIIIAc"/>
    <property type="match status" value="1"/>
</dbReference>
<dbReference type="Gene3D" id="1.10.150.650">
    <property type="match status" value="1"/>
</dbReference>
<dbReference type="EMBL" id="DXBS01000024">
    <property type="protein sequence ID" value="HIZ24049.1"/>
    <property type="molecule type" value="Genomic_DNA"/>
</dbReference>
<dbReference type="GO" id="GO:0004534">
    <property type="term" value="F:5'-3' RNA exonuclease activity"/>
    <property type="evidence" value="ECO:0007669"/>
    <property type="project" value="TreeGrafter"/>
</dbReference>
<reference evidence="2" key="2">
    <citation type="submission" date="2021-04" db="EMBL/GenBank/DDBJ databases">
        <authorList>
            <person name="Gilroy R."/>
        </authorList>
    </citation>
    <scope>NUCLEOTIDE SEQUENCE</scope>
    <source>
        <strain evidence="2">CHK33-5263</strain>
    </source>
</reference>
<dbReference type="AlphaFoldDB" id="A0A9D2DW29"/>
<sequence length="278" mass="29971">MRADLHIHTYYSDGAYSPAQIAAMAKAAGLSLISMTDHDSLAGLEEKAQAARAQGLSYVPGWEVSAYQGDLKVHILGYGCRICAPYEQFLRARIGGAVERAEDIIAKANEYFGLDVTLAEAERFHQKKDAPLHTMHIVAAFAARLGCNKGDLYAAAFEPGKPCHSTLGRPAPRDAIDVIHASGGIASLAHPGRIKLEDEGRFSLMDELVDAGLDGIECSHSDHTEEQTEQFAAYARLRGLLRTGGSDFHAEGRSRVVGQPPFTPAEELLAALRRCGSQ</sequence>
<evidence type="ECO:0000259" key="1">
    <source>
        <dbReference type="SMART" id="SM00481"/>
    </source>
</evidence>
<protein>
    <submittedName>
        <fullName evidence="2">PHP domain-containing protein</fullName>
    </submittedName>
</protein>
<comment type="caution">
    <text evidence="2">The sequence shown here is derived from an EMBL/GenBank/DDBJ whole genome shotgun (WGS) entry which is preliminary data.</text>
</comment>
<dbReference type="SUPFAM" id="SSF89550">
    <property type="entry name" value="PHP domain-like"/>
    <property type="match status" value="1"/>
</dbReference>
<evidence type="ECO:0000313" key="3">
    <source>
        <dbReference type="Proteomes" id="UP000824044"/>
    </source>
</evidence>
<dbReference type="Pfam" id="PF02811">
    <property type="entry name" value="PHP"/>
    <property type="match status" value="1"/>
</dbReference>
<dbReference type="Proteomes" id="UP000824044">
    <property type="component" value="Unassembled WGS sequence"/>
</dbReference>
<dbReference type="InterPro" id="IPR003141">
    <property type="entry name" value="Pol/His_phosphatase_N"/>
</dbReference>
<dbReference type="GO" id="GO:0035312">
    <property type="term" value="F:5'-3' DNA exonuclease activity"/>
    <property type="evidence" value="ECO:0007669"/>
    <property type="project" value="TreeGrafter"/>
</dbReference>
<dbReference type="CDD" id="cd07438">
    <property type="entry name" value="PHP_HisPPase_AMP"/>
    <property type="match status" value="1"/>
</dbReference>
<dbReference type="Gene3D" id="3.20.20.140">
    <property type="entry name" value="Metal-dependent hydrolases"/>
    <property type="match status" value="1"/>
</dbReference>
<dbReference type="InterPro" id="IPR052018">
    <property type="entry name" value="PHP_domain"/>
</dbReference>
<dbReference type="InterPro" id="IPR016195">
    <property type="entry name" value="Pol/histidinol_Pase-like"/>
</dbReference>
<reference evidence="2" key="1">
    <citation type="journal article" date="2021" name="PeerJ">
        <title>Extensive microbial diversity within the chicken gut microbiome revealed by metagenomics and culture.</title>
        <authorList>
            <person name="Gilroy R."/>
            <person name="Ravi A."/>
            <person name="Getino M."/>
            <person name="Pursley I."/>
            <person name="Horton D.L."/>
            <person name="Alikhan N.F."/>
            <person name="Baker D."/>
            <person name="Gharbi K."/>
            <person name="Hall N."/>
            <person name="Watson M."/>
            <person name="Adriaenssens E.M."/>
            <person name="Foster-Nyarko E."/>
            <person name="Jarju S."/>
            <person name="Secka A."/>
            <person name="Antonio M."/>
            <person name="Oren A."/>
            <person name="Chaudhuri R.R."/>
            <person name="La Ragione R."/>
            <person name="Hildebrand F."/>
            <person name="Pallen M.J."/>
        </authorList>
    </citation>
    <scope>NUCLEOTIDE SEQUENCE</scope>
    <source>
        <strain evidence="2">CHK33-5263</strain>
    </source>
</reference>
<proteinExistence type="predicted"/>
<organism evidence="2 3">
    <name type="scientific">Candidatus Gallimonas intestinigallinarum</name>
    <dbReference type="NCBI Taxonomy" id="2838604"/>
    <lineage>
        <taxon>Bacteria</taxon>
        <taxon>Bacillati</taxon>
        <taxon>Bacillota</taxon>
        <taxon>Clostridia</taxon>
        <taxon>Candidatus Gallimonas</taxon>
    </lineage>
</organism>
<accession>A0A9D2DW29</accession>
<name>A0A9D2DW29_9FIRM</name>